<accession>A0A372JK84</accession>
<evidence type="ECO:0000313" key="1">
    <source>
        <dbReference type="EMBL" id="RFU40319.1"/>
    </source>
</evidence>
<name>A0A372JK84_9ACTN</name>
<dbReference type="Proteomes" id="UP000261811">
    <property type="component" value="Unassembled WGS sequence"/>
</dbReference>
<protein>
    <recommendedName>
        <fullName evidence="3">Cold-shock protein</fullName>
    </recommendedName>
</protein>
<comment type="caution">
    <text evidence="1">The sequence shown here is derived from an EMBL/GenBank/DDBJ whole genome shotgun (WGS) entry which is preliminary data.</text>
</comment>
<keyword evidence="2" id="KW-1185">Reference proteome</keyword>
<sequence length="67" mass="7076">MQATVRVYDPETRSGSVLLDDGSELDFDGDAFDAGGLRLLRLGQRVNLAVGPGGRVTAITLSTFPLP</sequence>
<proteinExistence type="predicted"/>
<evidence type="ECO:0008006" key="3">
    <source>
        <dbReference type="Google" id="ProtNLM"/>
    </source>
</evidence>
<dbReference type="RefSeq" id="WP_117358582.1">
    <property type="nucleotide sequence ID" value="NZ_QURH01000294.1"/>
</dbReference>
<reference evidence="1 2" key="1">
    <citation type="submission" date="2018-08" db="EMBL/GenBank/DDBJ databases">
        <title>Actinomadura jelena sp. nov., a novel Actinomycete isolated from soil in Chad.</title>
        <authorList>
            <person name="Shi L."/>
        </authorList>
    </citation>
    <scope>NUCLEOTIDE SEQUENCE [LARGE SCALE GENOMIC DNA]</scope>
    <source>
        <strain evidence="1 2">NEAU-G17</strain>
    </source>
</reference>
<gene>
    <name evidence="1" type="ORF">DZF91_17795</name>
</gene>
<dbReference type="AlphaFoldDB" id="A0A372JK84"/>
<dbReference type="EMBL" id="QURH01000294">
    <property type="protein sequence ID" value="RFU40319.1"/>
    <property type="molecule type" value="Genomic_DNA"/>
</dbReference>
<organism evidence="1 2">
    <name type="scientific">Actinomadura logoneensis</name>
    <dbReference type="NCBI Taxonomy" id="2293572"/>
    <lineage>
        <taxon>Bacteria</taxon>
        <taxon>Bacillati</taxon>
        <taxon>Actinomycetota</taxon>
        <taxon>Actinomycetes</taxon>
        <taxon>Streptosporangiales</taxon>
        <taxon>Thermomonosporaceae</taxon>
        <taxon>Actinomadura</taxon>
    </lineage>
</organism>
<evidence type="ECO:0000313" key="2">
    <source>
        <dbReference type="Proteomes" id="UP000261811"/>
    </source>
</evidence>